<dbReference type="InterPro" id="IPR051120">
    <property type="entry name" value="ABC_AA/LPS_Transport"/>
</dbReference>
<evidence type="ECO:0000256" key="2">
    <source>
        <dbReference type="ARBA" id="ARBA00022741"/>
    </source>
</evidence>
<dbReference type="GO" id="GO:0016887">
    <property type="term" value="F:ATP hydrolysis activity"/>
    <property type="evidence" value="ECO:0007669"/>
    <property type="project" value="InterPro"/>
</dbReference>
<keyword evidence="2" id="KW-0547">Nucleotide-binding</keyword>
<accession>A0AAE4JWC3</accession>
<dbReference type="InterPro" id="IPR003593">
    <property type="entry name" value="AAA+_ATPase"/>
</dbReference>
<dbReference type="GO" id="GO:0005886">
    <property type="term" value="C:plasma membrane"/>
    <property type="evidence" value="ECO:0007669"/>
    <property type="project" value="TreeGrafter"/>
</dbReference>
<gene>
    <name evidence="5" type="ORF">RIF25_10370</name>
</gene>
<evidence type="ECO:0000256" key="1">
    <source>
        <dbReference type="ARBA" id="ARBA00022448"/>
    </source>
</evidence>
<evidence type="ECO:0000313" key="6">
    <source>
        <dbReference type="Proteomes" id="UP001268256"/>
    </source>
</evidence>
<keyword evidence="1" id="KW-0813">Transport</keyword>
<organism evidence="5 6">
    <name type="scientific">Pseudocalidococcus azoricus BACA0444</name>
    <dbReference type="NCBI Taxonomy" id="2918990"/>
    <lineage>
        <taxon>Bacteria</taxon>
        <taxon>Bacillati</taxon>
        <taxon>Cyanobacteriota</taxon>
        <taxon>Cyanophyceae</taxon>
        <taxon>Acaryochloridales</taxon>
        <taxon>Thermosynechococcaceae</taxon>
        <taxon>Pseudocalidococcus</taxon>
        <taxon>Pseudocalidococcus azoricus</taxon>
    </lineage>
</organism>
<dbReference type="InterPro" id="IPR017871">
    <property type="entry name" value="ABC_transporter-like_CS"/>
</dbReference>
<dbReference type="PANTHER" id="PTHR45772:SF9">
    <property type="entry name" value="CONSERVED COMPONENT OF ABC TRANSPORTER FOR NATURAL AMINO ACIDS"/>
    <property type="match status" value="1"/>
</dbReference>
<dbReference type="InterPro" id="IPR032823">
    <property type="entry name" value="BCA_ABC_TP_C"/>
</dbReference>
<evidence type="ECO:0000256" key="3">
    <source>
        <dbReference type="ARBA" id="ARBA00022840"/>
    </source>
</evidence>
<dbReference type="FunFam" id="3.40.50.300:FF:000421">
    <property type="entry name" value="Branched-chain amino acid ABC transporter ATP-binding protein"/>
    <property type="match status" value="1"/>
</dbReference>
<dbReference type="AlphaFoldDB" id="A0AAE4JWC3"/>
<dbReference type="Proteomes" id="UP001268256">
    <property type="component" value="Unassembled WGS sequence"/>
</dbReference>
<name>A0AAE4JWC3_9CYAN</name>
<sequence length="271" mass="29563">MDASDLTRPAQSGTATLAPQAPLLTATDICKSFGGIKAVERASISVQAGSITGLIGPNGAGKTTLFNLLCNFLPLDSGRVIFDGEPINQLQPHQVALQGLLRTFQVARVLSRLSVMENMLLAAPHQSGEKLWNGWLQPQRIRQEEQDLQQRAWEILACVGLATKAHDYAGCLSGGQRKLLELARVMMHRPRLVLLDEPAAGVNPTLIQQICEHIQCWNQEGVTFLIIEHNMDVIMSLCDNVWVLAEGKNLAAGPPQEIQQHPDVLAAYLGQ</sequence>
<dbReference type="InterPro" id="IPR003439">
    <property type="entry name" value="ABC_transporter-like_ATP-bd"/>
</dbReference>
<dbReference type="Pfam" id="PF00005">
    <property type="entry name" value="ABC_tran"/>
    <property type="match status" value="1"/>
</dbReference>
<dbReference type="EMBL" id="JAVMIP010000010">
    <property type="protein sequence ID" value="MDS3861210.1"/>
    <property type="molecule type" value="Genomic_DNA"/>
</dbReference>
<dbReference type="PROSITE" id="PS00211">
    <property type="entry name" value="ABC_TRANSPORTER_1"/>
    <property type="match status" value="1"/>
</dbReference>
<dbReference type="CDD" id="cd03219">
    <property type="entry name" value="ABC_Mj1267_LivG_branched"/>
    <property type="match status" value="1"/>
</dbReference>
<dbReference type="PANTHER" id="PTHR45772">
    <property type="entry name" value="CONSERVED COMPONENT OF ABC TRANSPORTER FOR NATURAL AMINO ACIDS-RELATED"/>
    <property type="match status" value="1"/>
</dbReference>
<proteinExistence type="predicted"/>
<protein>
    <submittedName>
        <fullName evidence="5">ABC transporter ATP-binding protein</fullName>
    </submittedName>
</protein>
<keyword evidence="6" id="KW-1185">Reference proteome</keyword>
<dbReference type="Gene3D" id="3.40.50.300">
    <property type="entry name" value="P-loop containing nucleotide triphosphate hydrolases"/>
    <property type="match status" value="1"/>
</dbReference>
<dbReference type="SMART" id="SM00382">
    <property type="entry name" value="AAA"/>
    <property type="match status" value="1"/>
</dbReference>
<reference evidence="6" key="1">
    <citation type="submission" date="2023-07" db="EMBL/GenBank/DDBJ databases">
        <authorList>
            <person name="Luz R."/>
            <person name="Cordeiro R."/>
            <person name="Fonseca A."/>
            <person name="Goncalves V."/>
        </authorList>
    </citation>
    <scope>NUCLEOTIDE SEQUENCE [LARGE SCALE GENOMIC DNA]</scope>
    <source>
        <strain evidence="6">BACA0444</strain>
    </source>
</reference>
<evidence type="ECO:0000259" key="4">
    <source>
        <dbReference type="PROSITE" id="PS50893"/>
    </source>
</evidence>
<dbReference type="SUPFAM" id="SSF52540">
    <property type="entry name" value="P-loop containing nucleoside triphosphate hydrolases"/>
    <property type="match status" value="1"/>
</dbReference>
<dbReference type="InterPro" id="IPR027417">
    <property type="entry name" value="P-loop_NTPase"/>
</dbReference>
<dbReference type="GO" id="GO:0005524">
    <property type="term" value="F:ATP binding"/>
    <property type="evidence" value="ECO:0007669"/>
    <property type="project" value="UniProtKB-KW"/>
</dbReference>
<dbReference type="Pfam" id="PF12399">
    <property type="entry name" value="BCA_ABC_TP_C"/>
    <property type="match status" value="1"/>
</dbReference>
<comment type="caution">
    <text evidence="5">The sequence shown here is derived from an EMBL/GenBank/DDBJ whole genome shotgun (WGS) entry which is preliminary data.</text>
</comment>
<dbReference type="PROSITE" id="PS50893">
    <property type="entry name" value="ABC_TRANSPORTER_2"/>
    <property type="match status" value="1"/>
</dbReference>
<evidence type="ECO:0000313" key="5">
    <source>
        <dbReference type="EMBL" id="MDS3861210.1"/>
    </source>
</evidence>
<keyword evidence="3 5" id="KW-0067">ATP-binding</keyword>
<feature type="domain" description="ABC transporter" evidence="4">
    <location>
        <begin position="24"/>
        <end position="271"/>
    </location>
</feature>